<keyword evidence="5" id="KW-1185">Reference proteome</keyword>
<dbReference type="InterPro" id="IPR012338">
    <property type="entry name" value="Beta-lactam/transpept-like"/>
</dbReference>
<dbReference type="PANTHER" id="PTHR46825">
    <property type="entry name" value="D-ALANYL-D-ALANINE-CARBOXYPEPTIDASE/ENDOPEPTIDASE AMPH"/>
    <property type="match status" value="1"/>
</dbReference>
<dbReference type="Pfam" id="PF00144">
    <property type="entry name" value="Beta-lactamase"/>
    <property type="match status" value="1"/>
</dbReference>
<dbReference type="AlphaFoldDB" id="A0AAD7NLM1"/>
<dbReference type="Proteomes" id="UP001215598">
    <property type="component" value="Unassembled WGS sequence"/>
</dbReference>
<proteinExistence type="inferred from homology"/>
<comment type="similarity">
    <text evidence="1">Belongs to the peptidase S12 family.</text>
</comment>
<dbReference type="Gene3D" id="3.40.710.10">
    <property type="entry name" value="DD-peptidase/beta-lactamase superfamily"/>
    <property type="match status" value="1"/>
</dbReference>
<feature type="signal peptide" evidence="2">
    <location>
        <begin position="1"/>
        <end position="22"/>
    </location>
</feature>
<evidence type="ECO:0000256" key="1">
    <source>
        <dbReference type="ARBA" id="ARBA00038215"/>
    </source>
</evidence>
<accession>A0AAD7NLM1</accession>
<keyword evidence="2" id="KW-0732">Signal</keyword>
<comment type="caution">
    <text evidence="4">The sequence shown here is derived from an EMBL/GenBank/DDBJ whole genome shotgun (WGS) entry which is preliminary data.</text>
</comment>
<dbReference type="EMBL" id="JARKIB010000026">
    <property type="protein sequence ID" value="KAJ7765294.1"/>
    <property type="molecule type" value="Genomic_DNA"/>
</dbReference>
<dbReference type="PANTHER" id="PTHR46825:SF15">
    <property type="entry name" value="BETA-LACTAMASE-RELATED DOMAIN-CONTAINING PROTEIN"/>
    <property type="match status" value="1"/>
</dbReference>
<evidence type="ECO:0000313" key="4">
    <source>
        <dbReference type="EMBL" id="KAJ7765294.1"/>
    </source>
</evidence>
<evidence type="ECO:0000256" key="2">
    <source>
        <dbReference type="SAM" id="SignalP"/>
    </source>
</evidence>
<dbReference type="InterPro" id="IPR001466">
    <property type="entry name" value="Beta-lactam-related"/>
</dbReference>
<protein>
    <submittedName>
        <fullName evidence="4">Beta-lactamase/transpeptidase-like protein</fullName>
    </submittedName>
</protein>
<dbReference type="InterPro" id="IPR050491">
    <property type="entry name" value="AmpC-like"/>
</dbReference>
<reference evidence="4" key="1">
    <citation type="submission" date="2023-03" db="EMBL/GenBank/DDBJ databases">
        <title>Massive genome expansion in bonnet fungi (Mycena s.s.) driven by repeated elements and novel gene families across ecological guilds.</title>
        <authorList>
            <consortium name="Lawrence Berkeley National Laboratory"/>
            <person name="Harder C.B."/>
            <person name="Miyauchi S."/>
            <person name="Viragh M."/>
            <person name="Kuo A."/>
            <person name="Thoen E."/>
            <person name="Andreopoulos B."/>
            <person name="Lu D."/>
            <person name="Skrede I."/>
            <person name="Drula E."/>
            <person name="Henrissat B."/>
            <person name="Morin E."/>
            <person name="Kohler A."/>
            <person name="Barry K."/>
            <person name="LaButti K."/>
            <person name="Morin E."/>
            <person name="Salamov A."/>
            <person name="Lipzen A."/>
            <person name="Mereny Z."/>
            <person name="Hegedus B."/>
            <person name="Baldrian P."/>
            <person name="Stursova M."/>
            <person name="Weitz H."/>
            <person name="Taylor A."/>
            <person name="Grigoriev I.V."/>
            <person name="Nagy L.G."/>
            <person name="Martin F."/>
            <person name="Kauserud H."/>
        </authorList>
    </citation>
    <scope>NUCLEOTIDE SEQUENCE</scope>
    <source>
        <strain evidence="4">CBHHK182m</strain>
    </source>
</reference>
<dbReference type="SUPFAM" id="SSF56601">
    <property type="entry name" value="beta-lactamase/transpeptidase-like"/>
    <property type="match status" value="1"/>
</dbReference>
<feature type="domain" description="Beta-lactamase-related" evidence="3">
    <location>
        <begin position="56"/>
        <end position="386"/>
    </location>
</feature>
<evidence type="ECO:0000313" key="5">
    <source>
        <dbReference type="Proteomes" id="UP001215598"/>
    </source>
</evidence>
<evidence type="ECO:0000259" key="3">
    <source>
        <dbReference type="Pfam" id="PF00144"/>
    </source>
</evidence>
<sequence length="578" mass="62909">MHFWRALLPALICAIAVTAQDAQQPLSLDNAPPILTPELDAAIVDILKEFKTPGGVGVAVVRKTAQGTWQVETKGYGNATADGAQVTADTLFAIGSNSKLFDILATGLLISNETLSPRISWTSKIASIIPGWKLMDPVASSESTIIDLMSHRTGLPRHDFMTPLYASAADIIPLLQHVRPSTGFREQTQYNNNMYTVLSYLPTVLLNTSYEQYVRDNILTPLGMDATTYFYADAVKTGKLADGFLREGANLTQDPFATGTVRTLPFWDRSPKGHVISGAGGVISSANDMAIWLQMLLEEGKSRSNETVIPAAVINKVATGVTVLMPVAAYPELSPQVYGGGQIRGTYRGVEIIEHGGSVIGFKSQVTRFPSKDLAIAVLTNEEDWGGMIMDAVKYRIVDQALQLKPVDWTSRYRTKISQSVPPPFITRPKYAEAPAVPYAALAGAYEHPAYGTLDFCLFWDDRTAGSACTALVPDVQRLLPGVIDPSVPTLISRWDTMISNYMRLTHYSGNVFNLTAVYGYDPSEGWVLKVEGLQAEFEVKGEDIGFAPMGVWGEGAGVEAPTGDTVEERAEVWFQKN</sequence>
<organism evidence="4 5">
    <name type="scientific">Mycena metata</name>
    <dbReference type="NCBI Taxonomy" id="1033252"/>
    <lineage>
        <taxon>Eukaryota</taxon>
        <taxon>Fungi</taxon>
        <taxon>Dikarya</taxon>
        <taxon>Basidiomycota</taxon>
        <taxon>Agaricomycotina</taxon>
        <taxon>Agaricomycetes</taxon>
        <taxon>Agaricomycetidae</taxon>
        <taxon>Agaricales</taxon>
        <taxon>Marasmiineae</taxon>
        <taxon>Mycenaceae</taxon>
        <taxon>Mycena</taxon>
    </lineage>
</organism>
<feature type="chain" id="PRO_5042138784" evidence="2">
    <location>
        <begin position="23"/>
        <end position="578"/>
    </location>
</feature>
<gene>
    <name evidence="4" type="ORF">B0H16DRAFT_1525110</name>
</gene>
<name>A0AAD7NLM1_9AGAR</name>